<dbReference type="OrthoDB" id="2343366at2759"/>
<gene>
    <name evidence="1" type="ORF">HD556DRAFT_1428518</name>
</gene>
<name>A0A9P7DYG7_9AGAM</name>
<keyword evidence="2" id="KW-1185">Reference proteome</keyword>
<dbReference type="Proteomes" id="UP000719766">
    <property type="component" value="Unassembled WGS sequence"/>
</dbReference>
<evidence type="ECO:0000313" key="1">
    <source>
        <dbReference type="EMBL" id="KAG1806383.1"/>
    </source>
</evidence>
<organism evidence="1 2">
    <name type="scientific">Suillus plorans</name>
    <dbReference type="NCBI Taxonomy" id="116603"/>
    <lineage>
        <taxon>Eukaryota</taxon>
        <taxon>Fungi</taxon>
        <taxon>Dikarya</taxon>
        <taxon>Basidiomycota</taxon>
        <taxon>Agaricomycotina</taxon>
        <taxon>Agaricomycetes</taxon>
        <taxon>Agaricomycetidae</taxon>
        <taxon>Boletales</taxon>
        <taxon>Suillineae</taxon>
        <taxon>Suillaceae</taxon>
        <taxon>Suillus</taxon>
    </lineage>
</organism>
<dbReference type="EMBL" id="JABBWE010000002">
    <property type="protein sequence ID" value="KAG1806383.1"/>
    <property type="molecule type" value="Genomic_DNA"/>
</dbReference>
<dbReference type="InterPro" id="IPR036465">
    <property type="entry name" value="vWFA_dom_sf"/>
</dbReference>
<dbReference type="GeneID" id="64598484"/>
<dbReference type="RefSeq" id="XP_041166854.1">
    <property type="nucleotide sequence ID" value="XM_041304720.1"/>
</dbReference>
<evidence type="ECO:0000313" key="2">
    <source>
        <dbReference type="Proteomes" id="UP000719766"/>
    </source>
</evidence>
<reference evidence="1" key="1">
    <citation type="journal article" date="2020" name="New Phytol.">
        <title>Comparative genomics reveals dynamic genome evolution in host specialist ectomycorrhizal fungi.</title>
        <authorList>
            <person name="Lofgren L.A."/>
            <person name="Nguyen N.H."/>
            <person name="Vilgalys R."/>
            <person name="Ruytinx J."/>
            <person name="Liao H.L."/>
            <person name="Branco S."/>
            <person name="Kuo A."/>
            <person name="LaButti K."/>
            <person name="Lipzen A."/>
            <person name="Andreopoulos W."/>
            <person name="Pangilinan J."/>
            <person name="Riley R."/>
            <person name="Hundley H."/>
            <person name="Na H."/>
            <person name="Barry K."/>
            <person name="Grigoriev I.V."/>
            <person name="Stajich J.E."/>
            <person name="Kennedy P.G."/>
        </authorList>
    </citation>
    <scope>NUCLEOTIDE SEQUENCE</scope>
    <source>
        <strain evidence="1">S12</strain>
    </source>
</reference>
<comment type="caution">
    <text evidence="1">The sequence shown here is derived from an EMBL/GenBank/DDBJ whole genome shotgun (WGS) entry which is preliminary data.</text>
</comment>
<accession>A0A9P7DYG7</accession>
<sequence>MTHNLFWRRAGPEHTAAAGNAAQPSYCTLPLCHLPMDPNNDQVGLGYISNDGHLFSCRNPMIMQQAFHVSIGGQQAARHDSYNVILFDHSITNALIHDFVSSPDQLLHAILCYEADGGTNFTEAIQWAQSVMEQHWSTERESISSQLPPTRRILAL</sequence>
<protein>
    <submittedName>
        <fullName evidence="1">Uncharacterized protein</fullName>
    </submittedName>
</protein>
<dbReference type="AlphaFoldDB" id="A0A9P7DYG7"/>
<proteinExistence type="predicted"/>
<dbReference type="SUPFAM" id="SSF53300">
    <property type="entry name" value="vWA-like"/>
    <property type="match status" value="1"/>
</dbReference>